<name>A0AA38J134_9CUCU</name>
<dbReference type="EMBL" id="JALNTZ010000002">
    <property type="protein sequence ID" value="KAJ3664136.1"/>
    <property type="molecule type" value="Genomic_DNA"/>
</dbReference>
<keyword evidence="10" id="KW-1185">Reference proteome</keyword>
<dbReference type="CDD" id="cd09280">
    <property type="entry name" value="RNase_HI_eukaryote_like"/>
    <property type="match status" value="1"/>
</dbReference>
<evidence type="ECO:0000256" key="3">
    <source>
        <dbReference type="ARBA" id="ARBA00012180"/>
    </source>
</evidence>
<evidence type="ECO:0000256" key="4">
    <source>
        <dbReference type="ARBA" id="ARBA00022722"/>
    </source>
</evidence>
<dbReference type="GO" id="GO:0003676">
    <property type="term" value="F:nucleic acid binding"/>
    <property type="evidence" value="ECO:0007669"/>
    <property type="project" value="InterPro"/>
</dbReference>
<feature type="domain" description="RNase H type-1" evidence="8">
    <location>
        <begin position="23"/>
        <end position="167"/>
    </location>
</feature>
<protein>
    <recommendedName>
        <fullName evidence="3">ribonuclease H</fullName>
        <ecNumber evidence="3">3.1.26.4</ecNumber>
    </recommendedName>
</protein>
<dbReference type="InterPro" id="IPR002156">
    <property type="entry name" value="RNaseH_domain"/>
</dbReference>
<keyword evidence="5" id="KW-0479">Metal-binding</keyword>
<comment type="catalytic activity">
    <reaction evidence="1">
        <text>Endonucleolytic cleavage to 5'-phosphomonoester.</text>
        <dbReference type="EC" id="3.1.26.4"/>
    </reaction>
</comment>
<evidence type="ECO:0000256" key="7">
    <source>
        <dbReference type="ARBA" id="ARBA00022801"/>
    </source>
</evidence>
<dbReference type="InterPro" id="IPR050092">
    <property type="entry name" value="RNase_H"/>
</dbReference>
<proteinExistence type="inferred from homology"/>
<evidence type="ECO:0000259" key="8">
    <source>
        <dbReference type="PROSITE" id="PS50879"/>
    </source>
</evidence>
<evidence type="ECO:0000313" key="10">
    <source>
        <dbReference type="Proteomes" id="UP001168821"/>
    </source>
</evidence>
<gene>
    <name evidence="9" type="ORF">Zmor_008328</name>
</gene>
<dbReference type="PANTHER" id="PTHR10642:SF26">
    <property type="entry name" value="RIBONUCLEASE H1"/>
    <property type="match status" value="1"/>
</dbReference>
<dbReference type="GO" id="GO:0004523">
    <property type="term" value="F:RNA-DNA hybrid ribonuclease activity"/>
    <property type="evidence" value="ECO:0007669"/>
    <property type="project" value="UniProtKB-EC"/>
</dbReference>
<evidence type="ECO:0000256" key="2">
    <source>
        <dbReference type="ARBA" id="ARBA00005300"/>
    </source>
</evidence>
<dbReference type="Pfam" id="PF00075">
    <property type="entry name" value="RNase_H"/>
    <property type="match status" value="1"/>
</dbReference>
<evidence type="ECO:0000256" key="5">
    <source>
        <dbReference type="ARBA" id="ARBA00022723"/>
    </source>
</evidence>
<comment type="similarity">
    <text evidence="2">Belongs to the RNase H family.</text>
</comment>
<dbReference type="PANTHER" id="PTHR10642">
    <property type="entry name" value="RIBONUCLEASE H1"/>
    <property type="match status" value="1"/>
</dbReference>
<keyword evidence="4" id="KW-0540">Nuclease</keyword>
<reference evidence="9" key="1">
    <citation type="journal article" date="2023" name="G3 (Bethesda)">
        <title>Whole genome assemblies of Zophobas morio and Tenebrio molitor.</title>
        <authorList>
            <person name="Kaur S."/>
            <person name="Stinson S.A."/>
            <person name="diCenzo G.C."/>
        </authorList>
    </citation>
    <scope>NUCLEOTIDE SEQUENCE</scope>
    <source>
        <strain evidence="9">QUZm001</strain>
    </source>
</reference>
<accession>A0AA38J134</accession>
<dbReference type="GO" id="GO:0043137">
    <property type="term" value="P:DNA replication, removal of RNA primer"/>
    <property type="evidence" value="ECO:0007669"/>
    <property type="project" value="TreeGrafter"/>
</dbReference>
<dbReference type="Gene3D" id="3.30.420.10">
    <property type="entry name" value="Ribonuclease H-like superfamily/Ribonuclease H"/>
    <property type="match status" value="1"/>
</dbReference>
<sequence length="167" mass="19032">MKHLWRFFAGVDTTQTTQTMSIYSTPVVVYADGSFRNKKCGIGVYFPGDKSFSSREVSKVIDHHKLTNQVAELAACINAIEIAQEVGIQHLEVRTDSQYVVNSMSKWIHQWKPKNWKKIGKNCDIENKDLIMKLDDLCASTKVDWVHIPRNANKKANDLAQKATKHL</sequence>
<dbReference type="EC" id="3.1.26.4" evidence="3"/>
<dbReference type="InterPro" id="IPR036397">
    <property type="entry name" value="RNaseH_sf"/>
</dbReference>
<organism evidence="9 10">
    <name type="scientific">Zophobas morio</name>
    <dbReference type="NCBI Taxonomy" id="2755281"/>
    <lineage>
        <taxon>Eukaryota</taxon>
        <taxon>Metazoa</taxon>
        <taxon>Ecdysozoa</taxon>
        <taxon>Arthropoda</taxon>
        <taxon>Hexapoda</taxon>
        <taxon>Insecta</taxon>
        <taxon>Pterygota</taxon>
        <taxon>Neoptera</taxon>
        <taxon>Endopterygota</taxon>
        <taxon>Coleoptera</taxon>
        <taxon>Polyphaga</taxon>
        <taxon>Cucujiformia</taxon>
        <taxon>Tenebrionidae</taxon>
        <taxon>Zophobas</taxon>
    </lineage>
</organism>
<dbReference type="AlphaFoldDB" id="A0AA38J134"/>
<keyword evidence="7" id="KW-0378">Hydrolase</keyword>
<dbReference type="Proteomes" id="UP001168821">
    <property type="component" value="Unassembled WGS sequence"/>
</dbReference>
<comment type="caution">
    <text evidence="9">The sequence shown here is derived from an EMBL/GenBank/DDBJ whole genome shotgun (WGS) entry which is preliminary data.</text>
</comment>
<dbReference type="SUPFAM" id="SSF53098">
    <property type="entry name" value="Ribonuclease H-like"/>
    <property type="match status" value="1"/>
</dbReference>
<dbReference type="GO" id="GO:0046872">
    <property type="term" value="F:metal ion binding"/>
    <property type="evidence" value="ECO:0007669"/>
    <property type="project" value="UniProtKB-KW"/>
</dbReference>
<dbReference type="PROSITE" id="PS50879">
    <property type="entry name" value="RNASE_H_1"/>
    <property type="match status" value="1"/>
</dbReference>
<keyword evidence="6" id="KW-0255">Endonuclease</keyword>
<evidence type="ECO:0000256" key="6">
    <source>
        <dbReference type="ARBA" id="ARBA00022759"/>
    </source>
</evidence>
<evidence type="ECO:0000313" key="9">
    <source>
        <dbReference type="EMBL" id="KAJ3664136.1"/>
    </source>
</evidence>
<evidence type="ECO:0000256" key="1">
    <source>
        <dbReference type="ARBA" id="ARBA00000077"/>
    </source>
</evidence>
<dbReference type="InterPro" id="IPR012337">
    <property type="entry name" value="RNaseH-like_sf"/>
</dbReference>